<dbReference type="InterPro" id="IPR000595">
    <property type="entry name" value="cNMP-bd_dom"/>
</dbReference>
<dbReference type="Proteomes" id="UP000321533">
    <property type="component" value="Chromosome"/>
</dbReference>
<evidence type="ECO:0000259" key="1">
    <source>
        <dbReference type="PROSITE" id="PS50042"/>
    </source>
</evidence>
<protein>
    <submittedName>
        <fullName evidence="2">Crp/Fnr family transcriptional regulator</fullName>
    </submittedName>
</protein>
<name>A0A5B8VER2_9BACT</name>
<feature type="domain" description="Cyclic nucleotide-binding" evidence="1">
    <location>
        <begin position="10"/>
        <end position="109"/>
    </location>
</feature>
<proteinExistence type="predicted"/>
<accession>A0A5B8VER2</accession>
<dbReference type="CDD" id="cd00038">
    <property type="entry name" value="CAP_ED"/>
    <property type="match status" value="1"/>
</dbReference>
<evidence type="ECO:0000313" key="3">
    <source>
        <dbReference type="Proteomes" id="UP000321533"/>
    </source>
</evidence>
<dbReference type="InterPro" id="IPR018490">
    <property type="entry name" value="cNMP-bd_dom_sf"/>
</dbReference>
<sequence length="187" mass="21734">MNNLKRYIESITEFSEQNWSILSDCVSEMQFKKNEPLLKEGQICNSIYFISSGVCKSCYNMDGKEINTAFYFENDFATNIKSLRTSSKSEYNIKAHEKTKAVKIDKTRLLEAYKQSHQIESFGRKVLELITAKYEEHSDGFKLLTPKQRFDALVSQYPDFLQRISLTQTASYLGISRETLSRFRAIK</sequence>
<dbReference type="KEGG" id="pgin:FRZ67_20380"/>
<dbReference type="Gene3D" id="2.60.120.10">
    <property type="entry name" value="Jelly Rolls"/>
    <property type="match status" value="1"/>
</dbReference>
<dbReference type="RefSeq" id="WP_147192420.1">
    <property type="nucleotide sequence ID" value="NZ_CP042435.1"/>
</dbReference>
<gene>
    <name evidence="2" type="ORF">FRZ67_20380</name>
</gene>
<dbReference type="Pfam" id="PF00027">
    <property type="entry name" value="cNMP_binding"/>
    <property type="match status" value="1"/>
</dbReference>
<dbReference type="EMBL" id="CP042435">
    <property type="protein sequence ID" value="QEC69543.1"/>
    <property type="molecule type" value="Genomic_DNA"/>
</dbReference>
<dbReference type="AlphaFoldDB" id="A0A5B8VER2"/>
<organism evidence="2 3">
    <name type="scientific">Panacibacter ginsenosidivorans</name>
    <dbReference type="NCBI Taxonomy" id="1813871"/>
    <lineage>
        <taxon>Bacteria</taxon>
        <taxon>Pseudomonadati</taxon>
        <taxon>Bacteroidota</taxon>
        <taxon>Chitinophagia</taxon>
        <taxon>Chitinophagales</taxon>
        <taxon>Chitinophagaceae</taxon>
        <taxon>Panacibacter</taxon>
    </lineage>
</organism>
<dbReference type="OrthoDB" id="948610at2"/>
<dbReference type="InterPro" id="IPR014710">
    <property type="entry name" value="RmlC-like_jellyroll"/>
</dbReference>
<reference evidence="2 3" key="1">
    <citation type="journal article" date="2016" name="Int. J. Syst. Evol. Microbiol.">
        <title>Panacibacter ginsenosidivorans gen. nov., sp. nov., with ginsenoside converting activity isolated from soil of a ginseng field.</title>
        <authorList>
            <person name="Siddiqi M.Z."/>
            <person name="Muhammad Shafi S."/>
            <person name="Choi K.D."/>
            <person name="Im W.T."/>
        </authorList>
    </citation>
    <scope>NUCLEOTIDE SEQUENCE [LARGE SCALE GENOMIC DNA]</scope>
    <source>
        <strain evidence="2 3">Gsoil1550</strain>
    </source>
</reference>
<dbReference type="SUPFAM" id="SSF51206">
    <property type="entry name" value="cAMP-binding domain-like"/>
    <property type="match status" value="1"/>
</dbReference>
<dbReference type="PROSITE" id="PS50042">
    <property type="entry name" value="CNMP_BINDING_3"/>
    <property type="match status" value="1"/>
</dbReference>
<evidence type="ECO:0000313" key="2">
    <source>
        <dbReference type="EMBL" id="QEC69543.1"/>
    </source>
</evidence>
<keyword evidence="3" id="KW-1185">Reference proteome</keyword>